<keyword evidence="4 18" id="KW-0813">Transport</keyword>
<keyword evidence="22" id="KW-1185">Reference proteome</keyword>
<dbReference type="InterPro" id="IPR007859">
    <property type="entry name" value="ETF-QO/FixX_C"/>
</dbReference>
<keyword evidence="10 18" id="KW-0249">Electron transport</keyword>
<evidence type="ECO:0000256" key="5">
    <source>
        <dbReference type="ARBA" id="ARBA00022630"/>
    </source>
</evidence>
<evidence type="ECO:0000256" key="10">
    <source>
        <dbReference type="ARBA" id="ARBA00022982"/>
    </source>
</evidence>
<dbReference type="SUPFAM" id="SSF51905">
    <property type="entry name" value="FAD/NAD(P)-binding domain"/>
    <property type="match status" value="1"/>
</dbReference>
<dbReference type="InterPro" id="IPR040156">
    <property type="entry name" value="ETF-QO"/>
</dbReference>
<comment type="similarity">
    <text evidence="3">Belongs to the ETF-QO/FixC family.</text>
</comment>
<keyword evidence="15" id="KW-0496">Mitochondrion</keyword>
<sequence>MLAAAFGRFSVARSQALSSLCAWRHLSSSSALTSDAAASSAAAAPAREEMKYDVLIVGAGPAGLSAAIRIKTSCQAAGKEVSVCVIDKGGEVGAHTLSGCVLETRTLDELIPTWKDDPDCPIKVKVTKDRFLFMPSSGLSLPLPPPPGTGNKGKNYVVSLSQVTRWMAKRAEALGVEIYAGFAGRKLLTNWDGVVEGVATGDMGVGKDGQPKPTFAPGADLRARVTLLAEGCRGSLSEEAISRFSLRRLAGAEPQTYALGIKEVWQVPEANHQPGTVIHTVGFPTPWSTYAGGFIYHMDEGRVALGYVVGLDYDNPNISPFQEFQKWKTHPAVRKHIEGGTCLQYGARTLNEGGLQSIPRLHFPGGALIGCSAGFLNVAKIKGTHTAMMSGLAAGEAAFRALTSDKAPATGPVDMASYEEALRRSWLWDELKAVRNVRPGFKWGLLPGMLHAALSTALKGREPWTLLHGRPDHEHLKPLAEAGPAPAYPKPDGVLTFDLPTSLYRSGTNHEHDQPSHLKIKDEGAFERSNLPHYGGPETKYCPAGVYEYRTDEHGRQRLHVNAQNCLHCKACDIKDPGRNIKWTVPEGGQGPSYTAM</sequence>
<keyword evidence="11 18" id="KW-0560">Oxidoreductase</keyword>
<dbReference type="PANTHER" id="PTHR10617:SF107">
    <property type="entry name" value="ELECTRON TRANSFER FLAVOPROTEIN-UBIQUINONE OXIDOREDUCTASE, MITOCHONDRIAL"/>
    <property type="match status" value="1"/>
</dbReference>
<accession>A0A835XHF3</accession>
<keyword evidence="9" id="KW-0809">Transit peptide</keyword>
<keyword evidence="13 18" id="KW-0411">Iron-sulfur</keyword>
<evidence type="ECO:0000256" key="4">
    <source>
        <dbReference type="ARBA" id="ARBA00022448"/>
    </source>
</evidence>
<dbReference type="GO" id="GO:0005743">
    <property type="term" value="C:mitochondrial inner membrane"/>
    <property type="evidence" value="ECO:0007669"/>
    <property type="project" value="UniProtKB-SubCell"/>
</dbReference>
<dbReference type="SUPFAM" id="SSF54373">
    <property type="entry name" value="FAD-linked reductases, C-terminal domain"/>
    <property type="match status" value="1"/>
</dbReference>
<evidence type="ECO:0000256" key="1">
    <source>
        <dbReference type="ARBA" id="ARBA00001974"/>
    </source>
</evidence>
<evidence type="ECO:0000256" key="8">
    <source>
        <dbReference type="ARBA" id="ARBA00022827"/>
    </source>
</evidence>
<evidence type="ECO:0000256" key="16">
    <source>
        <dbReference type="ARBA" id="ARBA00023136"/>
    </source>
</evidence>
<dbReference type="GO" id="GO:0046872">
    <property type="term" value="F:metal ion binding"/>
    <property type="evidence" value="ECO:0007669"/>
    <property type="project" value="UniProtKB-KW"/>
</dbReference>
<evidence type="ECO:0000256" key="14">
    <source>
        <dbReference type="ARBA" id="ARBA00023075"/>
    </source>
</evidence>
<dbReference type="PANTHER" id="PTHR10617">
    <property type="entry name" value="ELECTRON TRANSFER FLAVOPROTEIN-UBIQUINONE OXIDOREDUCTASE"/>
    <property type="match status" value="1"/>
</dbReference>
<dbReference type="GO" id="GO:0051539">
    <property type="term" value="F:4 iron, 4 sulfur cluster binding"/>
    <property type="evidence" value="ECO:0007669"/>
    <property type="project" value="UniProtKB-UniRule"/>
</dbReference>
<dbReference type="Proteomes" id="UP000612055">
    <property type="component" value="Unassembled WGS sequence"/>
</dbReference>
<keyword evidence="6 18" id="KW-0479">Metal-binding</keyword>
<evidence type="ECO:0000256" key="6">
    <source>
        <dbReference type="ARBA" id="ARBA00022723"/>
    </source>
</evidence>
<feature type="domain" description="ETF-QO/FixC ubiquinone-binding" evidence="20">
    <location>
        <begin position="257"/>
        <end position="350"/>
    </location>
</feature>
<feature type="domain" description="ETF-QO/FixX C-terminal" evidence="19">
    <location>
        <begin position="493"/>
        <end position="595"/>
    </location>
</feature>
<dbReference type="Gene3D" id="3.50.50.60">
    <property type="entry name" value="FAD/NAD(P)-binding domain"/>
    <property type="match status" value="1"/>
</dbReference>
<evidence type="ECO:0000256" key="9">
    <source>
        <dbReference type="ARBA" id="ARBA00022946"/>
    </source>
</evidence>
<dbReference type="OrthoDB" id="437331at2759"/>
<evidence type="ECO:0000256" key="18">
    <source>
        <dbReference type="RuleBase" id="RU366068"/>
    </source>
</evidence>
<comment type="function">
    <text evidence="18">Accepts electrons from ETF and reduces ubiquinone.</text>
</comment>
<dbReference type="GO" id="GO:0004174">
    <property type="term" value="F:electron-transferring-flavoprotein dehydrogenase activity"/>
    <property type="evidence" value="ECO:0007669"/>
    <property type="project" value="UniProtKB-UniRule"/>
</dbReference>
<dbReference type="AlphaFoldDB" id="A0A835XHF3"/>
<dbReference type="Gene3D" id="3.30.70.20">
    <property type="match status" value="1"/>
</dbReference>
<evidence type="ECO:0000256" key="3">
    <source>
        <dbReference type="ARBA" id="ARBA00006796"/>
    </source>
</evidence>
<evidence type="ECO:0000256" key="13">
    <source>
        <dbReference type="ARBA" id="ARBA00023014"/>
    </source>
</evidence>
<evidence type="ECO:0000256" key="15">
    <source>
        <dbReference type="ARBA" id="ARBA00023128"/>
    </source>
</evidence>
<dbReference type="Gene3D" id="3.30.9.90">
    <property type="match status" value="1"/>
</dbReference>
<dbReference type="Pfam" id="PF21162">
    <property type="entry name" value="ETFQO_UQ-bd"/>
    <property type="match status" value="1"/>
</dbReference>
<evidence type="ECO:0000259" key="19">
    <source>
        <dbReference type="Pfam" id="PF05187"/>
    </source>
</evidence>
<evidence type="ECO:0000256" key="11">
    <source>
        <dbReference type="ARBA" id="ARBA00023002"/>
    </source>
</evidence>
<comment type="caution">
    <text evidence="21">The sequence shown here is derived from an EMBL/GenBank/DDBJ whole genome shotgun (WGS) entry which is preliminary data.</text>
</comment>
<keyword evidence="7" id="KW-0999">Mitochondrion inner membrane</keyword>
<evidence type="ECO:0000256" key="12">
    <source>
        <dbReference type="ARBA" id="ARBA00023004"/>
    </source>
</evidence>
<organism evidence="21 22">
    <name type="scientific">Edaphochlamys debaryana</name>
    <dbReference type="NCBI Taxonomy" id="47281"/>
    <lineage>
        <taxon>Eukaryota</taxon>
        <taxon>Viridiplantae</taxon>
        <taxon>Chlorophyta</taxon>
        <taxon>core chlorophytes</taxon>
        <taxon>Chlorophyceae</taxon>
        <taxon>CS clade</taxon>
        <taxon>Chlamydomonadales</taxon>
        <taxon>Chlamydomonadales incertae sedis</taxon>
        <taxon>Edaphochlamys</taxon>
    </lineage>
</organism>
<keyword evidence="5 18" id="KW-0285">Flavoprotein</keyword>
<keyword evidence="16" id="KW-0472">Membrane</keyword>
<dbReference type="EMBL" id="JAEHOE010000156">
    <property type="protein sequence ID" value="KAG2484143.1"/>
    <property type="molecule type" value="Genomic_DNA"/>
</dbReference>
<evidence type="ECO:0000256" key="7">
    <source>
        <dbReference type="ARBA" id="ARBA00022792"/>
    </source>
</evidence>
<evidence type="ECO:0000256" key="17">
    <source>
        <dbReference type="ARBA" id="ARBA00052682"/>
    </source>
</evidence>
<comment type="subcellular location">
    <subcellularLocation>
        <location evidence="2">Mitochondrion inner membrane</location>
    </subcellularLocation>
</comment>
<dbReference type="Pfam" id="PF05187">
    <property type="entry name" value="Fer4_ETF_QO"/>
    <property type="match status" value="1"/>
</dbReference>
<dbReference type="SUPFAM" id="SSF54862">
    <property type="entry name" value="4Fe-4S ferredoxins"/>
    <property type="match status" value="1"/>
</dbReference>
<protein>
    <recommendedName>
        <fullName evidence="18">Electron transfer flavoprotein-ubiquinone oxidoreductase</fullName>
        <shortName evidence="18">ETF-QO</shortName>
        <ecNumber evidence="18">1.5.5.1</ecNumber>
    </recommendedName>
</protein>
<comment type="cofactor">
    <cofactor evidence="1 18">
        <name>FAD</name>
        <dbReference type="ChEBI" id="CHEBI:57692"/>
    </cofactor>
</comment>
<dbReference type="FunFam" id="3.30.70.20:FF:000015">
    <property type="entry name" value="Electron transfer flavoprotein-ubiquinone oxidoreductase"/>
    <property type="match status" value="1"/>
</dbReference>
<dbReference type="InterPro" id="IPR049398">
    <property type="entry name" value="ETF-QO/FixC_UQ-bd"/>
</dbReference>
<keyword evidence="14 18" id="KW-0830">Ubiquinone</keyword>
<gene>
    <name evidence="21" type="ORF">HYH03_017025</name>
</gene>
<evidence type="ECO:0000313" key="22">
    <source>
        <dbReference type="Proteomes" id="UP000612055"/>
    </source>
</evidence>
<evidence type="ECO:0000259" key="20">
    <source>
        <dbReference type="Pfam" id="PF21162"/>
    </source>
</evidence>
<name>A0A835XHF3_9CHLO</name>
<evidence type="ECO:0000256" key="2">
    <source>
        <dbReference type="ARBA" id="ARBA00004273"/>
    </source>
</evidence>
<reference evidence="21" key="1">
    <citation type="journal article" date="2020" name="bioRxiv">
        <title>Comparative genomics of Chlamydomonas.</title>
        <authorList>
            <person name="Craig R.J."/>
            <person name="Hasan A.R."/>
            <person name="Ness R.W."/>
            <person name="Keightley P.D."/>
        </authorList>
    </citation>
    <scope>NUCLEOTIDE SEQUENCE</scope>
    <source>
        <strain evidence="21">CCAP 11/70</strain>
    </source>
</reference>
<comment type="cofactor">
    <cofactor evidence="18">
        <name>[4Fe-4S] cluster</name>
        <dbReference type="ChEBI" id="CHEBI:49883"/>
    </cofactor>
    <text evidence="18">Binds 1 [4Fe-4S] cluster.</text>
</comment>
<comment type="catalytic activity">
    <reaction evidence="17 18">
        <text>a ubiquinone + reduced [electron-transfer flavoprotein] = a ubiquinol + oxidized [electron-transfer flavoprotein] + H(+)</text>
        <dbReference type="Rhea" id="RHEA:24052"/>
        <dbReference type="Rhea" id="RHEA-COMP:9565"/>
        <dbReference type="Rhea" id="RHEA-COMP:9566"/>
        <dbReference type="Rhea" id="RHEA-COMP:10685"/>
        <dbReference type="Rhea" id="RHEA-COMP:10686"/>
        <dbReference type="ChEBI" id="CHEBI:15378"/>
        <dbReference type="ChEBI" id="CHEBI:16389"/>
        <dbReference type="ChEBI" id="CHEBI:17976"/>
        <dbReference type="ChEBI" id="CHEBI:57692"/>
        <dbReference type="ChEBI" id="CHEBI:58307"/>
        <dbReference type="EC" id="1.5.5.1"/>
    </reaction>
</comment>
<dbReference type="InterPro" id="IPR036188">
    <property type="entry name" value="FAD/NAD-bd_sf"/>
</dbReference>
<proteinExistence type="inferred from homology"/>
<evidence type="ECO:0000313" key="21">
    <source>
        <dbReference type="EMBL" id="KAG2484143.1"/>
    </source>
</evidence>
<keyword evidence="8 18" id="KW-0274">FAD</keyword>
<dbReference type="EC" id="1.5.5.1" evidence="18"/>
<keyword evidence="12 18" id="KW-0408">Iron</keyword>